<accession>A0A2P5AFG3</accession>
<name>A0A2P5AFG3_PARAD</name>
<comment type="caution">
    <text evidence="2">The sequence shown here is derived from an EMBL/GenBank/DDBJ whole genome shotgun (WGS) entry which is preliminary data.</text>
</comment>
<feature type="domain" description="R13L1/DRL21-like LRR repeat region" evidence="1">
    <location>
        <begin position="27"/>
        <end position="137"/>
    </location>
</feature>
<dbReference type="OrthoDB" id="1741451at2759"/>
<dbReference type="PANTHER" id="PTHR47186">
    <property type="entry name" value="LEUCINE-RICH REPEAT-CONTAINING PROTEIN 57"/>
    <property type="match status" value="1"/>
</dbReference>
<dbReference type="InterPro" id="IPR056789">
    <property type="entry name" value="LRR_R13L1-DRL21"/>
</dbReference>
<dbReference type="AlphaFoldDB" id="A0A2P5AFG3"/>
<dbReference type="STRING" id="3476.A0A2P5AFG3"/>
<dbReference type="PANTHER" id="PTHR47186:SF3">
    <property type="entry name" value="OS09G0267800 PROTEIN"/>
    <property type="match status" value="1"/>
</dbReference>
<gene>
    <name evidence="2" type="ORF">PanWU01x14_337570</name>
</gene>
<evidence type="ECO:0000313" key="2">
    <source>
        <dbReference type="EMBL" id="PON35279.1"/>
    </source>
</evidence>
<sequence length="146" mass="16614">MPPQMGKMTNLQTLSDFILSENGDFRIKELGELQYLHGSLCMSGPENVKDVGDVLESNFKDKKYLTELILIWKGEADDSTKERDVLDAFRSHVNLKRLEIVGYRGTILPNYPSYCNLAEVCLTGLANCCLLPSFKRLGFTQRALYW</sequence>
<dbReference type="Proteomes" id="UP000237105">
    <property type="component" value="Unassembled WGS sequence"/>
</dbReference>
<dbReference type="EMBL" id="JXTB01000618">
    <property type="protein sequence ID" value="PON35279.1"/>
    <property type="molecule type" value="Genomic_DNA"/>
</dbReference>
<reference evidence="3" key="1">
    <citation type="submission" date="2016-06" db="EMBL/GenBank/DDBJ databases">
        <title>Parallel loss of symbiosis genes in relatives of nitrogen-fixing non-legume Parasponia.</title>
        <authorList>
            <person name="Van Velzen R."/>
            <person name="Holmer R."/>
            <person name="Bu F."/>
            <person name="Rutten L."/>
            <person name="Van Zeijl A."/>
            <person name="Liu W."/>
            <person name="Santuari L."/>
            <person name="Cao Q."/>
            <person name="Sharma T."/>
            <person name="Shen D."/>
            <person name="Roswanjaya Y."/>
            <person name="Wardhani T."/>
            <person name="Kalhor M.S."/>
            <person name="Jansen J."/>
            <person name="Van den Hoogen J."/>
            <person name="Gungor B."/>
            <person name="Hartog M."/>
            <person name="Hontelez J."/>
            <person name="Verver J."/>
            <person name="Yang W.-C."/>
            <person name="Schijlen E."/>
            <person name="Repin R."/>
            <person name="Schilthuizen M."/>
            <person name="Schranz E."/>
            <person name="Heidstra R."/>
            <person name="Miyata K."/>
            <person name="Fedorova E."/>
            <person name="Kohlen W."/>
            <person name="Bisseling T."/>
            <person name="Smit S."/>
            <person name="Geurts R."/>
        </authorList>
    </citation>
    <scope>NUCLEOTIDE SEQUENCE [LARGE SCALE GENOMIC DNA]</scope>
    <source>
        <strain evidence="3">cv. WU1-14</strain>
    </source>
</reference>
<organism evidence="2 3">
    <name type="scientific">Parasponia andersonii</name>
    <name type="common">Sponia andersonii</name>
    <dbReference type="NCBI Taxonomy" id="3476"/>
    <lineage>
        <taxon>Eukaryota</taxon>
        <taxon>Viridiplantae</taxon>
        <taxon>Streptophyta</taxon>
        <taxon>Embryophyta</taxon>
        <taxon>Tracheophyta</taxon>
        <taxon>Spermatophyta</taxon>
        <taxon>Magnoliopsida</taxon>
        <taxon>eudicotyledons</taxon>
        <taxon>Gunneridae</taxon>
        <taxon>Pentapetalae</taxon>
        <taxon>rosids</taxon>
        <taxon>fabids</taxon>
        <taxon>Rosales</taxon>
        <taxon>Cannabaceae</taxon>
        <taxon>Parasponia</taxon>
    </lineage>
</organism>
<dbReference type="Gene3D" id="3.80.10.10">
    <property type="entry name" value="Ribonuclease Inhibitor"/>
    <property type="match status" value="1"/>
</dbReference>
<protein>
    <recommendedName>
        <fullName evidence="1">R13L1/DRL21-like LRR repeat region domain-containing protein</fullName>
    </recommendedName>
</protein>
<dbReference type="SUPFAM" id="SSF52047">
    <property type="entry name" value="RNI-like"/>
    <property type="match status" value="1"/>
</dbReference>
<keyword evidence="3" id="KW-1185">Reference proteome</keyword>
<dbReference type="Pfam" id="PF25019">
    <property type="entry name" value="LRR_R13L1-DRL21"/>
    <property type="match status" value="1"/>
</dbReference>
<proteinExistence type="predicted"/>
<evidence type="ECO:0000259" key="1">
    <source>
        <dbReference type="Pfam" id="PF25019"/>
    </source>
</evidence>
<evidence type="ECO:0000313" key="3">
    <source>
        <dbReference type="Proteomes" id="UP000237105"/>
    </source>
</evidence>
<dbReference type="InterPro" id="IPR032675">
    <property type="entry name" value="LRR_dom_sf"/>
</dbReference>